<feature type="transmembrane region" description="Helical" evidence="10">
    <location>
        <begin position="26"/>
        <end position="49"/>
    </location>
</feature>
<protein>
    <recommendedName>
        <fullName evidence="9">Multidrug-efflux transporter</fullName>
    </recommendedName>
</protein>
<evidence type="ECO:0000256" key="9">
    <source>
        <dbReference type="ARBA" id="ARBA00031636"/>
    </source>
</evidence>
<evidence type="ECO:0000313" key="12">
    <source>
        <dbReference type="Proteomes" id="UP000566813"/>
    </source>
</evidence>
<dbReference type="GO" id="GO:0006811">
    <property type="term" value="P:monoatomic ion transport"/>
    <property type="evidence" value="ECO:0007669"/>
    <property type="project" value="UniProtKB-KW"/>
</dbReference>
<dbReference type="Pfam" id="PF01554">
    <property type="entry name" value="MatE"/>
    <property type="match status" value="2"/>
</dbReference>
<dbReference type="Proteomes" id="UP000566813">
    <property type="component" value="Unassembled WGS sequence"/>
</dbReference>
<dbReference type="PANTHER" id="PTHR43298">
    <property type="entry name" value="MULTIDRUG RESISTANCE PROTEIN NORM-RELATED"/>
    <property type="match status" value="1"/>
</dbReference>
<keyword evidence="3" id="KW-0050">Antiport</keyword>
<feature type="transmembrane region" description="Helical" evidence="10">
    <location>
        <begin position="329"/>
        <end position="354"/>
    </location>
</feature>
<feature type="transmembrane region" description="Helical" evidence="10">
    <location>
        <begin position="140"/>
        <end position="160"/>
    </location>
</feature>
<keyword evidence="5 10" id="KW-0812">Transmembrane</keyword>
<dbReference type="GO" id="GO:0005886">
    <property type="term" value="C:plasma membrane"/>
    <property type="evidence" value="ECO:0007669"/>
    <property type="project" value="UniProtKB-SubCell"/>
</dbReference>
<feature type="transmembrane region" description="Helical" evidence="10">
    <location>
        <begin position="366"/>
        <end position="385"/>
    </location>
</feature>
<evidence type="ECO:0000313" key="11">
    <source>
        <dbReference type="EMBL" id="MBC2665120.1"/>
    </source>
</evidence>
<evidence type="ECO:0000256" key="7">
    <source>
        <dbReference type="ARBA" id="ARBA00023065"/>
    </source>
</evidence>
<proteinExistence type="predicted"/>
<dbReference type="InterPro" id="IPR002528">
    <property type="entry name" value="MATE_fam"/>
</dbReference>
<dbReference type="InterPro" id="IPR048279">
    <property type="entry name" value="MdtK-like"/>
</dbReference>
<keyword evidence="4" id="KW-1003">Cell membrane</keyword>
<feature type="transmembrane region" description="Helical" evidence="10">
    <location>
        <begin position="105"/>
        <end position="128"/>
    </location>
</feature>
<gene>
    <name evidence="11" type="ORF">H7F51_06290</name>
</gene>
<dbReference type="PIRSF" id="PIRSF006603">
    <property type="entry name" value="DinF"/>
    <property type="match status" value="1"/>
</dbReference>
<comment type="subcellular location">
    <subcellularLocation>
        <location evidence="1">Cell inner membrane</location>
        <topology evidence="1">Multi-pass membrane protein</topology>
    </subcellularLocation>
</comment>
<evidence type="ECO:0000256" key="5">
    <source>
        <dbReference type="ARBA" id="ARBA00022692"/>
    </source>
</evidence>
<evidence type="ECO:0000256" key="8">
    <source>
        <dbReference type="ARBA" id="ARBA00023136"/>
    </source>
</evidence>
<keyword evidence="7" id="KW-0406">Ion transport</keyword>
<feature type="transmembrane region" description="Helical" evidence="10">
    <location>
        <begin position="289"/>
        <end position="308"/>
    </location>
</feature>
<feature type="transmembrane region" description="Helical" evidence="10">
    <location>
        <begin position="254"/>
        <end position="277"/>
    </location>
</feature>
<evidence type="ECO:0000256" key="10">
    <source>
        <dbReference type="SAM" id="Phobius"/>
    </source>
</evidence>
<keyword evidence="8 10" id="KW-0472">Membrane</keyword>
<accession>A0A7X1FQI6</accession>
<dbReference type="CDD" id="cd13131">
    <property type="entry name" value="MATE_NorM_like"/>
    <property type="match status" value="1"/>
</dbReference>
<dbReference type="RefSeq" id="WP_185663387.1">
    <property type="nucleotide sequence ID" value="NZ_JACLAW010000004.1"/>
</dbReference>
<reference evidence="11 12" key="1">
    <citation type="submission" date="2020-08" db="EMBL/GenBank/DDBJ databases">
        <title>The genome sequence of type strain Novosphingobium flavum NBRC 111647.</title>
        <authorList>
            <person name="Liu Y."/>
        </authorList>
    </citation>
    <scope>NUCLEOTIDE SEQUENCE [LARGE SCALE GENOMIC DNA]</scope>
    <source>
        <strain evidence="11 12">NBRC 111647</strain>
    </source>
</reference>
<evidence type="ECO:0000256" key="1">
    <source>
        <dbReference type="ARBA" id="ARBA00004429"/>
    </source>
</evidence>
<dbReference type="GO" id="GO:0015297">
    <property type="term" value="F:antiporter activity"/>
    <property type="evidence" value="ECO:0007669"/>
    <property type="project" value="UniProtKB-KW"/>
</dbReference>
<keyword evidence="2" id="KW-0813">Transport</keyword>
<keyword evidence="6 10" id="KW-1133">Transmembrane helix</keyword>
<evidence type="ECO:0000256" key="2">
    <source>
        <dbReference type="ARBA" id="ARBA00022448"/>
    </source>
</evidence>
<dbReference type="PANTHER" id="PTHR43298:SF2">
    <property type="entry name" value="FMN_FAD EXPORTER YEEO-RELATED"/>
    <property type="match status" value="1"/>
</dbReference>
<organism evidence="11 12">
    <name type="scientific">Novosphingobium flavum</name>
    <dbReference type="NCBI Taxonomy" id="1778672"/>
    <lineage>
        <taxon>Bacteria</taxon>
        <taxon>Pseudomonadati</taxon>
        <taxon>Pseudomonadota</taxon>
        <taxon>Alphaproteobacteria</taxon>
        <taxon>Sphingomonadales</taxon>
        <taxon>Sphingomonadaceae</taxon>
        <taxon>Novosphingobium</taxon>
    </lineage>
</organism>
<sequence length="465" mass="49122">MLSASPQALPAASTPLRREMRETLHLAGPLAAANLLQMMVYAIDVVFVARLGQEALAASSLAIALFGLINWSLCGLTGAVAPLIAAELGQRRHAVREIRRSVRMALWLSVVASLAGMGVCLLGERLMLLTGQDPRVAARAGGFLAILMFALIPLIGANVLRTFVSAMGRPYFATAITGLAILVNALGNWAFVFGNLGAPALGLAGSAVSSCLTGLATFAAYALAIRADRRLRRYRLFGRFWRPEWQRLQELVKIGLPIAGTILAEAGLFSGAAFLMGRIGEAELAGHTVALQVAAFCFQVPFGIGQAATIRVGYHYGARDRAGIHRAALVALGAGGGFMACTSLMMLLAARPIVSLYVDPAEPANAALIGFAVQYMIVAAAFQLFDGVQAVAAGALRGLQDTRVPMLIAVFCYWVPGAAVSIGLGLFTPLRGLGVWLGLLVALVIVAAMLLWRWHRRERLGLVPG</sequence>
<dbReference type="InterPro" id="IPR050222">
    <property type="entry name" value="MATE_MdtK"/>
</dbReference>
<feature type="transmembrane region" description="Helical" evidence="10">
    <location>
        <begin position="61"/>
        <end position="84"/>
    </location>
</feature>
<evidence type="ECO:0000256" key="6">
    <source>
        <dbReference type="ARBA" id="ARBA00022989"/>
    </source>
</evidence>
<dbReference type="GO" id="GO:0042910">
    <property type="term" value="F:xenobiotic transmembrane transporter activity"/>
    <property type="evidence" value="ECO:0007669"/>
    <property type="project" value="InterPro"/>
</dbReference>
<feature type="transmembrane region" description="Helical" evidence="10">
    <location>
        <begin position="406"/>
        <end position="427"/>
    </location>
</feature>
<feature type="transmembrane region" description="Helical" evidence="10">
    <location>
        <begin position="433"/>
        <end position="452"/>
    </location>
</feature>
<evidence type="ECO:0000256" key="3">
    <source>
        <dbReference type="ARBA" id="ARBA00022449"/>
    </source>
</evidence>
<keyword evidence="12" id="KW-1185">Reference proteome</keyword>
<evidence type="ECO:0000256" key="4">
    <source>
        <dbReference type="ARBA" id="ARBA00022475"/>
    </source>
</evidence>
<feature type="transmembrane region" description="Helical" evidence="10">
    <location>
        <begin position="172"/>
        <end position="191"/>
    </location>
</feature>
<comment type="caution">
    <text evidence="11">The sequence shown here is derived from an EMBL/GenBank/DDBJ whole genome shotgun (WGS) entry which is preliminary data.</text>
</comment>
<name>A0A7X1FQI6_9SPHN</name>
<feature type="transmembrane region" description="Helical" evidence="10">
    <location>
        <begin position="203"/>
        <end position="225"/>
    </location>
</feature>
<dbReference type="AlphaFoldDB" id="A0A7X1FQI6"/>
<dbReference type="EMBL" id="JACLAW010000004">
    <property type="protein sequence ID" value="MBC2665120.1"/>
    <property type="molecule type" value="Genomic_DNA"/>
</dbReference>
<dbReference type="NCBIfam" id="TIGR00797">
    <property type="entry name" value="matE"/>
    <property type="match status" value="1"/>
</dbReference>